<evidence type="ECO:0000313" key="2">
    <source>
        <dbReference type="Proteomes" id="UP001157502"/>
    </source>
</evidence>
<proteinExistence type="predicted"/>
<dbReference type="Proteomes" id="UP001157502">
    <property type="component" value="Chromosome 16"/>
</dbReference>
<keyword evidence="2" id="KW-1185">Reference proteome</keyword>
<gene>
    <name evidence="1" type="ORF">DPEC_G00202040</name>
</gene>
<dbReference type="EMBL" id="CM055743">
    <property type="protein sequence ID" value="KAJ8000168.1"/>
    <property type="molecule type" value="Genomic_DNA"/>
</dbReference>
<reference evidence="1" key="1">
    <citation type="submission" date="2021-05" db="EMBL/GenBank/DDBJ databases">
        <authorList>
            <person name="Pan Q."/>
            <person name="Jouanno E."/>
            <person name="Zahm M."/>
            <person name="Klopp C."/>
            <person name="Cabau C."/>
            <person name="Louis A."/>
            <person name="Berthelot C."/>
            <person name="Parey E."/>
            <person name="Roest Crollius H."/>
            <person name="Montfort J."/>
            <person name="Robinson-Rechavi M."/>
            <person name="Bouchez O."/>
            <person name="Lampietro C."/>
            <person name="Lopez Roques C."/>
            <person name="Donnadieu C."/>
            <person name="Postlethwait J."/>
            <person name="Bobe J."/>
            <person name="Dillon D."/>
            <person name="Chandos A."/>
            <person name="von Hippel F."/>
            <person name="Guiguen Y."/>
        </authorList>
    </citation>
    <scope>NUCLEOTIDE SEQUENCE</scope>
    <source>
        <strain evidence="1">YG-Jan2019</strain>
    </source>
</reference>
<sequence>MCRSPRSLQLVDVIWTNVPDSKWPPWHRRDFLESPVLSPDAREHTSAPDAPRRAPQWKTGIGRSPVERRSPGSTPISMLADGLAEHGHLARVQGL</sequence>
<organism evidence="1 2">
    <name type="scientific">Dallia pectoralis</name>
    <name type="common">Alaska blackfish</name>
    <dbReference type="NCBI Taxonomy" id="75939"/>
    <lineage>
        <taxon>Eukaryota</taxon>
        <taxon>Metazoa</taxon>
        <taxon>Chordata</taxon>
        <taxon>Craniata</taxon>
        <taxon>Vertebrata</taxon>
        <taxon>Euteleostomi</taxon>
        <taxon>Actinopterygii</taxon>
        <taxon>Neopterygii</taxon>
        <taxon>Teleostei</taxon>
        <taxon>Protacanthopterygii</taxon>
        <taxon>Esociformes</taxon>
        <taxon>Umbridae</taxon>
        <taxon>Dallia</taxon>
    </lineage>
</organism>
<comment type="caution">
    <text evidence="1">The sequence shown here is derived from an EMBL/GenBank/DDBJ whole genome shotgun (WGS) entry which is preliminary data.</text>
</comment>
<evidence type="ECO:0000313" key="1">
    <source>
        <dbReference type="EMBL" id="KAJ8000168.1"/>
    </source>
</evidence>
<accession>A0ACC2G973</accession>
<protein>
    <submittedName>
        <fullName evidence="1">Uncharacterized protein</fullName>
    </submittedName>
</protein>
<name>A0ACC2G973_DALPE</name>